<organism evidence="2">
    <name type="scientific">Cacopsylla melanoneura</name>
    <dbReference type="NCBI Taxonomy" id="428564"/>
    <lineage>
        <taxon>Eukaryota</taxon>
        <taxon>Metazoa</taxon>
        <taxon>Ecdysozoa</taxon>
        <taxon>Arthropoda</taxon>
        <taxon>Hexapoda</taxon>
        <taxon>Insecta</taxon>
        <taxon>Pterygota</taxon>
        <taxon>Neoptera</taxon>
        <taxon>Paraneoptera</taxon>
        <taxon>Hemiptera</taxon>
        <taxon>Sternorrhyncha</taxon>
        <taxon>Psylloidea</taxon>
        <taxon>Psyllidae</taxon>
        <taxon>Psyllinae</taxon>
        <taxon>Cacopsylla</taxon>
    </lineage>
</organism>
<evidence type="ECO:0000313" key="2">
    <source>
        <dbReference type="EMBL" id="CAG6745218.1"/>
    </source>
</evidence>
<name>A0A8D8ZCB3_9HEMI</name>
<evidence type="ECO:0000256" key="1">
    <source>
        <dbReference type="SAM" id="Phobius"/>
    </source>
</evidence>
<dbReference type="AlphaFoldDB" id="A0A8D8ZCB3"/>
<keyword evidence="1" id="KW-0472">Membrane</keyword>
<feature type="transmembrane region" description="Helical" evidence="1">
    <location>
        <begin position="66"/>
        <end position="85"/>
    </location>
</feature>
<keyword evidence="1" id="KW-1133">Transmembrane helix</keyword>
<accession>A0A8D8ZCB3</accession>
<keyword evidence="1" id="KW-0812">Transmembrane</keyword>
<sequence length="108" mass="12262">MYRYYTLCIIYEDNRIFKCYSGSTSTSYTGCKFRALFLSSSELASLNSSYSPFSSKIGLQFANRRLLGFNFLVIIGLTLFTRNILLKVSPHGVLKNMDSVDCNDSPRL</sequence>
<proteinExistence type="predicted"/>
<reference evidence="2" key="1">
    <citation type="submission" date="2021-05" db="EMBL/GenBank/DDBJ databases">
        <authorList>
            <person name="Alioto T."/>
            <person name="Alioto T."/>
            <person name="Gomez Garrido J."/>
        </authorList>
    </citation>
    <scope>NUCLEOTIDE SEQUENCE</scope>
</reference>
<dbReference type="EMBL" id="HBUF01487582">
    <property type="protein sequence ID" value="CAG6745218.1"/>
    <property type="molecule type" value="Transcribed_RNA"/>
</dbReference>
<protein>
    <submittedName>
        <fullName evidence="2">Uncharacterized protein</fullName>
    </submittedName>
</protein>